<dbReference type="RefSeq" id="XP_008800128.2">
    <property type="nucleotide sequence ID" value="XM_008801906.4"/>
</dbReference>
<dbReference type="KEGG" id="pda:103714601"/>
<name>A0A8B7CIT5_PHODC</name>
<dbReference type="Gene3D" id="3.40.50.2300">
    <property type="match status" value="1"/>
</dbReference>
<gene>
    <name evidence="4" type="primary">LOC103714601</name>
</gene>
<dbReference type="OrthoDB" id="21225at2759"/>
<dbReference type="GeneID" id="103714601"/>
<dbReference type="Proteomes" id="UP000228380">
    <property type="component" value="Chromosome 14"/>
</dbReference>
<reference evidence="4" key="2">
    <citation type="submission" date="2025-08" db="UniProtKB">
        <authorList>
            <consortium name="RefSeq"/>
        </authorList>
    </citation>
    <scope>IDENTIFICATION</scope>
    <source>
        <tissue evidence="4">Young leaves</tissue>
    </source>
</reference>
<organism evidence="3 4">
    <name type="scientific">Phoenix dactylifera</name>
    <name type="common">Date palm</name>
    <dbReference type="NCBI Taxonomy" id="42345"/>
    <lineage>
        <taxon>Eukaryota</taxon>
        <taxon>Viridiplantae</taxon>
        <taxon>Streptophyta</taxon>
        <taxon>Embryophyta</taxon>
        <taxon>Tracheophyta</taxon>
        <taxon>Spermatophyta</taxon>
        <taxon>Magnoliopsida</taxon>
        <taxon>Liliopsida</taxon>
        <taxon>Arecaceae</taxon>
        <taxon>Coryphoideae</taxon>
        <taxon>Phoeniceae</taxon>
        <taxon>Phoenix</taxon>
    </lineage>
</organism>
<evidence type="ECO:0000313" key="3">
    <source>
        <dbReference type="Proteomes" id="UP000228380"/>
    </source>
</evidence>
<reference evidence="3" key="1">
    <citation type="journal article" date="2019" name="Nat. Commun.">
        <title>Genome-wide association mapping of date palm fruit traits.</title>
        <authorList>
            <person name="Hazzouri K.M."/>
            <person name="Gros-Balthazard M."/>
            <person name="Flowers J.M."/>
            <person name="Copetti D."/>
            <person name="Lemansour A."/>
            <person name="Lebrun M."/>
            <person name="Masmoudi K."/>
            <person name="Ferrand S."/>
            <person name="Dhar M.I."/>
            <person name="Fresquez Z.A."/>
            <person name="Rosas U."/>
            <person name="Zhang J."/>
            <person name="Talag J."/>
            <person name="Lee S."/>
            <person name="Kudrna D."/>
            <person name="Powell R.F."/>
            <person name="Leitch I.J."/>
            <person name="Krueger R.R."/>
            <person name="Wing R.A."/>
            <person name="Amiri K.M.A."/>
            <person name="Purugganan M.D."/>
        </authorList>
    </citation>
    <scope>NUCLEOTIDE SEQUENCE [LARGE SCALE GENOMIC DNA]</scope>
    <source>
        <strain evidence="3">cv. Khalas</strain>
    </source>
</reference>
<protein>
    <submittedName>
        <fullName evidence="4">Two-component response regulator ORR41-like</fullName>
    </submittedName>
</protein>
<sequence length="167" mass="18766">MHILLHQPPVSFYIWSFFVLNSTIARICFSLHCDGGRASMGSTGRRVLLVEDIEINRMVMRRLLSDSNVGLEEAENGKIAVDFIKQGRTYDLIFMDRDMPVMNGHEATKQLRSLGVTTPIIALSSDCLPSDRDRFIHAGANAFQAKPLSKIELVRILTEYGLNITRA</sequence>
<dbReference type="SUPFAM" id="SSF52172">
    <property type="entry name" value="CheY-like"/>
    <property type="match status" value="1"/>
</dbReference>
<dbReference type="CDD" id="cd17546">
    <property type="entry name" value="REC_hyHK_CKI1_RcsC-like"/>
    <property type="match status" value="1"/>
</dbReference>
<accession>A0A8B7CIT5</accession>
<dbReference type="PROSITE" id="PS50110">
    <property type="entry name" value="RESPONSE_REGULATORY"/>
    <property type="match status" value="1"/>
</dbReference>
<feature type="domain" description="Response regulatory" evidence="2">
    <location>
        <begin position="46"/>
        <end position="161"/>
    </location>
</feature>
<proteinExistence type="predicted"/>
<dbReference type="InterPro" id="IPR052048">
    <property type="entry name" value="ST_Response_Regulator"/>
</dbReference>
<evidence type="ECO:0000259" key="2">
    <source>
        <dbReference type="PROSITE" id="PS50110"/>
    </source>
</evidence>
<dbReference type="SMART" id="SM00448">
    <property type="entry name" value="REC"/>
    <property type="match status" value="1"/>
</dbReference>
<dbReference type="Pfam" id="PF00072">
    <property type="entry name" value="Response_reg"/>
    <property type="match status" value="1"/>
</dbReference>
<keyword evidence="1" id="KW-0597">Phosphoprotein</keyword>
<feature type="modified residue" description="4-aspartylphosphate" evidence="1">
    <location>
        <position position="96"/>
    </location>
</feature>
<keyword evidence="3" id="KW-1185">Reference proteome</keyword>
<dbReference type="PANTHER" id="PTHR43228:SF1">
    <property type="entry name" value="TWO-COMPONENT RESPONSE REGULATOR ARR22"/>
    <property type="match status" value="1"/>
</dbReference>
<dbReference type="PANTHER" id="PTHR43228">
    <property type="entry name" value="TWO-COMPONENT RESPONSE REGULATOR"/>
    <property type="match status" value="1"/>
</dbReference>
<dbReference type="AlphaFoldDB" id="A0A8B7CIT5"/>
<evidence type="ECO:0000256" key="1">
    <source>
        <dbReference type="PROSITE-ProRule" id="PRU00169"/>
    </source>
</evidence>
<evidence type="ECO:0000313" key="4">
    <source>
        <dbReference type="RefSeq" id="XP_008800128.2"/>
    </source>
</evidence>
<dbReference type="GO" id="GO:0000160">
    <property type="term" value="P:phosphorelay signal transduction system"/>
    <property type="evidence" value="ECO:0007669"/>
    <property type="project" value="InterPro"/>
</dbReference>
<dbReference type="InterPro" id="IPR001789">
    <property type="entry name" value="Sig_transdc_resp-reg_receiver"/>
</dbReference>
<dbReference type="InterPro" id="IPR011006">
    <property type="entry name" value="CheY-like_superfamily"/>
</dbReference>